<dbReference type="InterPro" id="IPR020846">
    <property type="entry name" value="MFS_dom"/>
</dbReference>
<keyword evidence="3 5" id="KW-1133">Transmembrane helix</keyword>
<dbReference type="Proteomes" id="UP001157109">
    <property type="component" value="Unassembled WGS sequence"/>
</dbReference>
<evidence type="ECO:0000259" key="6">
    <source>
        <dbReference type="PROSITE" id="PS50850"/>
    </source>
</evidence>
<keyword evidence="4 5" id="KW-0472">Membrane</keyword>
<evidence type="ECO:0000256" key="4">
    <source>
        <dbReference type="ARBA" id="ARBA00023136"/>
    </source>
</evidence>
<feature type="transmembrane region" description="Helical" evidence="5">
    <location>
        <begin position="178"/>
        <end position="196"/>
    </location>
</feature>
<dbReference type="Gene3D" id="1.20.1250.20">
    <property type="entry name" value="MFS general substrate transporter like domains"/>
    <property type="match status" value="1"/>
</dbReference>
<feature type="transmembrane region" description="Helical" evidence="5">
    <location>
        <begin position="53"/>
        <end position="75"/>
    </location>
</feature>
<dbReference type="PANTHER" id="PTHR23514">
    <property type="entry name" value="BYPASS OF STOP CODON PROTEIN 6"/>
    <property type="match status" value="1"/>
</dbReference>
<dbReference type="SUPFAM" id="SSF103473">
    <property type="entry name" value="MFS general substrate transporter"/>
    <property type="match status" value="1"/>
</dbReference>
<keyword evidence="8" id="KW-1185">Reference proteome</keyword>
<feature type="domain" description="Major facilitator superfamily (MFS) profile" evidence="6">
    <location>
        <begin position="22"/>
        <end position="412"/>
    </location>
</feature>
<keyword evidence="2 5" id="KW-0812">Transmembrane</keyword>
<dbReference type="RefSeq" id="WP_241443333.1">
    <property type="nucleotide sequence ID" value="NZ_BSUJ01000001.1"/>
</dbReference>
<feature type="transmembrane region" description="Helical" evidence="5">
    <location>
        <begin position="266"/>
        <end position="289"/>
    </location>
</feature>
<dbReference type="EMBL" id="BSUJ01000001">
    <property type="protein sequence ID" value="GMA18695.1"/>
    <property type="molecule type" value="Genomic_DNA"/>
</dbReference>
<evidence type="ECO:0000256" key="2">
    <source>
        <dbReference type="ARBA" id="ARBA00022692"/>
    </source>
</evidence>
<reference evidence="8" key="1">
    <citation type="journal article" date="2019" name="Int. J. Syst. Evol. Microbiol.">
        <title>The Global Catalogue of Microorganisms (GCM) 10K type strain sequencing project: providing services to taxonomists for standard genome sequencing and annotation.</title>
        <authorList>
            <consortium name="The Broad Institute Genomics Platform"/>
            <consortium name="The Broad Institute Genome Sequencing Center for Infectious Disease"/>
            <person name="Wu L."/>
            <person name="Ma J."/>
        </authorList>
    </citation>
    <scope>NUCLEOTIDE SEQUENCE [LARGE SCALE GENOMIC DNA]</scope>
    <source>
        <strain evidence="8">NBRC 105830</strain>
    </source>
</reference>
<feature type="transmembrane region" description="Helical" evidence="5">
    <location>
        <begin position="112"/>
        <end position="132"/>
    </location>
</feature>
<feature type="transmembrane region" description="Helical" evidence="5">
    <location>
        <begin position="21"/>
        <end position="41"/>
    </location>
</feature>
<organism evidence="7 8">
    <name type="scientific">Arsenicicoccus piscis</name>
    <dbReference type="NCBI Taxonomy" id="673954"/>
    <lineage>
        <taxon>Bacteria</taxon>
        <taxon>Bacillati</taxon>
        <taxon>Actinomycetota</taxon>
        <taxon>Actinomycetes</taxon>
        <taxon>Micrococcales</taxon>
        <taxon>Intrasporangiaceae</taxon>
        <taxon>Arsenicicoccus</taxon>
    </lineage>
</organism>
<feature type="transmembrane region" description="Helical" evidence="5">
    <location>
        <begin position="87"/>
        <end position="106"/>
    </location>
</feature>
<evidence type="ECO:0000256" key="1">
    <source>
        <dbReference type="ARBA" id="ARBA00004651"/>
    </source>
</evidence>
<dbReference type="InterPro" id="IPR036259">
    <property type="entry name" value="MFS_trans_sf"/>
</dbReference>
<dbReference type="CDD" id="cd17393">
    <property type="entry name" value="MFS_MosC_like"/>
    <property type="match status" value="1"/>
</dbReference>
<accession>A0ABQ6HKR0</accession>
<comment type="subcellular location">
    <subcellularLocation>
        <location evidence="1">Cell membrane</location>
        <topology evidence="1">Multi-pass membrane protein</topology>
    </subcellularLocation>
</comment>
<name>A0ABQ6HKR0_9MICO</name>
<gene>
    <name evidence="7" type="ORF">GCM10025862_07160</name>
</gene>
<feature type="transmembrane region" description="Helical" evidence="5">
    <location>
        <begin position="153"/>
        <end position="172"/>
    </location>
</feature>
<proteinExistence type="predicted"/>
<feature type="transmembrane region" description="Helical" evidence="5">
    <location>
        <begin position="301"/>
        <end position="320"/>
    </location>
</feature>
<dbReference type="Pfam" id="PF07690">
    <property type="entry name" value="MFS_1"/>
    <property type="match status" value="1"/>
</dbReference>
<evidence type="ECO:0000256" key="5">
    <source>
        <dbReference type="SAM" id="Phobius"/>
    </source>
</evidence>
<feature type="transmembrane region" description="Helical" evidence="5">
    <location>
        <begin position="326"/>
        <end position="347"/>
    </location>
</feature>
<evidence type="ECO:0000313" key="7">
    <source>
        <dbReference type="EMBL" id="GMA18695.1"/>
    </source>
</evidence>
<sequence>MSSSLDQPTGAPAISRPRVNAARLAVLLVFALNGATFATWASRIPNVRDELGLAPGQLGLLLLFISAGSLIALPLSGRVTPAIGAQAAVRYGSIIGCFGMVLAGFATDLLRAPVVVATGMFLIGLGIGFWDVSMNLEGATVEHLWGKTVMPHFHAAFSLGTVVSALIGAGMAKLEVSVSWHLLVGAILIVATNIWASAKFLPRGVEAAEEVAASEQAETAEAAAPVSARSAWTEPRTLLVGLVTMVAAFTEGTANDWMSVALVDGYHLPAWAGVLGFATFLTFMTLGRVSGVKLLDRYGRVPTLRVMFLLAMAGSLLVIFGTTPLAFIGAAIWGFGVSLGFPVGMSAAADEPARAAQRLSVVATISYTAFLAGPPLLGFLGDHVGVLRAFLVVSAALVPALLLLPVMREPAALTANTDTTRE</sequence>
<feature type="transmembrane region" description="Helical" evidence="5">
    <location>
        <begin position="386"/>
        <end position="404"/>
    </location>
</feature>
<dbReference type="InterPro" id="IPR051788">
    <property type="entry name" value="MFS_Transporter"/>
</dbReference>
<evidence type="ECO:0000256" key="3">
    <source>
        <dbReference type="ARBA" id="ARBA00022989"/>
    </source>
</evidence>
<comment type="caution">
    <text evidence="7">The sequence shown here is derived from an EMBL/GenBank/DDBJ whole genome shotgun (WGS) entry which is preliminary data.</text>
</comment>
<dbReference type="PANTHER" id="PTHR23514:SF13">
    <property type="entry name" value="INNER MEMBRANE PROTEIN YBJJ"/>
    <property type="match status" value="1"/>
</dbReference>
<dbReference type="InterPro" id="IPR011701">
    <property type="entry name" value="MFS"/>
</dbReference>
<feature type="transmembrane region" description="Helical" evidence="5">
    <location>
        <begin position="359"/>
        <end position="380"/>
    </location>
</feature>
<protein>
    <submittedName>
        <fullName evidence="7">MFS transporter</fullName>
    </submittedName>
</protein>
<evidence type="ECO:0000313" key="8">
    <source>
        <dbReference type="Proteomes" id="UP001157109"/>
    </source>
</evidence>
<dbReference type="PROSITE" id="PS50850">
    <property type="entry name" value="MFS"/>
    <property type="match status" value="1"/>
</dbReference>